<dbReference type="InterPro" id="IPR013320">
    <property type="entry name" value="ConA-like_dom_sf"/>
</dbReference>
<gene>
    <name evidence="1" type="ORF">SAMN04488057_12328</name>
</gene>
<evidence type="ECO:0008006" key="3">
    <source>
        <dbReference type="Google" id="ProtNLM"/>
    </source>
</evidence>
<dbReference type="OrthoDB" id="9814707at2"/>
<dbReference type="InterPro" id="IPR015987">
    <property type="entry name" value="UCP022704"/>
</dbReference>
<dbReference type="PANTHER" id="PTHR35332">
    <property type="entry name" value="REGULATION OF ENOLASE PROTEIN 1"/>
    <property type="match status" value="1"/>
</dbReference>
<protein>
    <recommendedName>
        <fullName evidence="3">Regulation of enolase protein 1, concanavalin A-like superfamily</fullName>
    </recommendedName>
</protein>
<name>A0A1M7QSI1_9BACT</name>
<dbReference type="Gene3D" id="2.60.120.200">
    <property type="match status" value="1"/>
</dbReference>
<organism evidence="1 2">
    <name type="scientific">Cyclobacterium lianum</name>
    <dbReference type="NCBI Taxonomy" id="388280"/>
    <lineage>
        <taxon>Bacteria</taxon>
        <taxon>Pseudomonadati</taxon>
        <taxon>Bacteroidota</taxon>
        <taxon>Cytophagia</taxon>
        <taxon>Cytophagales</taxon>
        <taxon>Cyclobacteriaceae</taxon>
        <taxon>Cyclobacterium</taxon>
    </lineage>
</organism>
<dbReference type="AlphaFoldDB" id="A0A1M7QSI1"/>
<dbReference type="STRING" id="388280.SAMN04488057_12328"/>
<dbReference type="InterPro" id="IPR009784">
    <property type="entry name" value="DUF1349"/>
</dbReference>
<evidence type="ECO:0000313" key="2">
    <source>
        <dbReference type="Proteomes" id="UP000184513"/>
    </source>
</evidence>
<reference evidence="1 2" key="1">
    <citation type="submission" date="2016-11" db="EMBL/GenBank/DDBJ databases">
        <authorList>
            <person name="Jaros S."/>
            <person name="Januszkiewicz K."/>
            <person name="Wedrychowicz H."/>
        </authorList>
    </citation>
    <scope>NUCLEOTIDE SEQUENCE [LARGE SCALE GENOMIC DNA]</scope>
    <source>
        <strain evidence="1 2">CGMCC 1.6102</strain>
    </source>
</reference>
<dbReference type="EMBL" id="FRCY01000023">
    <property type="protein sequence ID" value="SHN34537.1"/>
    <property type="molecule type" value="Genomic_DNA"/>
</dbReference>
<dbReference type="Pfam" id="PF07081">
    <property type="entry name" value="DUF1349"/>
    <property type="match status" value="1"/>
</dbReference>
<dbReference type="SUPFAM" id="SSF49899">
    <property type="entry name" value="Concanavalin A-like lectins/glucanases"/>
    <property type="match status" value="1"/>
</dbReference>
<sequence>MDWQDFKWLNEPRKWSAGNKKLLVKTDQMKDFWRITQHDFVKDDGHFYYREMNGPFSCTLKFSGLYRDLYDQAGLMIRLDATTWIKAGIEFVDGAAKASVVVTRDFSDWSLVDLPEYPAVFWIRARRGKDHVEISCSSDGVRFALMRLAFFPAAASLQVGPMAASPKGEGFDVEFESLQWH</sequence>
<dbReference type="RefSeq" id="WP_073098131.1">
    <property type="nucleotide sequence ID" value="NZ_FRCY01000023.1"/>
</dbReference>
<keyword evidence="2" id="KW-1185">Reference proteome</keyword>
<dbReference type="GO" id="GO:0005975">
    <property type="term" value="P:carbohydrate metabolic process"/>
    <property type="evidence" value="ECO:0007669"/>
    <property type="project" value="UniProtKB-ARBA"/>
</dbReference>
<dbReference type="PANTHER" id="PTHR35332:SF2">
    <property type="entry name" value="REGULATION OF ENOLASE PROTEIN 1"/>
    <property type="match status" value="1"/>
</dbReference>
<dbReference type="GO" id="GO:0004553">
    <property type="term" value="F:hydrolase activity, hydrolyzing O-glycosyl compounds"/>
    <property type="evidence" value="ECO:0007669"/>
    <property type="project" value="UniProtKB-ARBA"/>
</dbReference>
<dbReference type="Proteomes" id="UP000184513">
    <property type="component" value="Unassembled WGS sequence"/>
</dbReference>
<accession>A0A1M7QSI1</accession>
<evidence type="ECO:0000313" key="1">
    <source>
        <dbReference type="EMBL" id="SHN34537.1"/>
    </source>
</evidence>
<proteinExistence type="predicted"/>
<dbReference type="PIRSF" id="PIRSF022704">
    <property type="entry name" value="UCP022704"/>
    <property type="match status" value="1"/>
</dbReference>